<dbReference type="AlphaFoldDB" id="L8GP93"/>
<gene>
    <name evidence="1" type="ORF">ACA1_365040</name>
</gene>
<dbReference type="InterPro" id="IPR036047">
    <property type="entry name" value="F-box-like_dom_sf"/>
</dbReference>
<protein>
    <recommendedName>
        <fullName evidence="3">Fbox domain containing protein</fullName>
    </recommendedName>
</protein>
<evidence type="ECO:0000313" key="2">
    <source>
        <dbReference type="Proteomes" id="UP000011083"/>
    </source>
</evidence>
<dbReference type="VEuPathDB" id="AmoebaDB:ACA1_365040"/>
<organism evidence="1 2">
    <name type="scientific">Acanthamoeba castellanii (strain ATCC 30010 / Neff)</name>
    <dbReference type="NCBI Taxonomy" id="1257118"/>
    <lineage>
        <taxon>Eukaryota</taxon>
        <taxon>Amoebozoa</taxon>
        <taxon>Discosea</taxon>
        <taxon>Longamoebia</taxon>
        <taxon>Centramoebida</taxon>
        <taxon>Acanthamoebidae</taxon>
        <taxon>Acanthamoeba</taxon>
    </lineage>
</organism>
<proteinExistence type="predicted"/>
<accession>L8GP93</accession>
<sequence length="199" mass="23376">MLEGLHRLDSFLLSHIFSHLHDGPQLARLRRVIDEDKRLWKELLLREFNWRKQGGRGKGSAKRHRKIQNYQQHYVLLHRNRMTAARDAGLKKRARMEKVARILRVVVPQVYDWQMGEHSDQRHPWKMCAHLPECVKLHTNERVLDITLHCEANRARVRHFAGCLRLVTRREADGYDLENGAYATYSAFLLDPIGALADC</sequence>
<evidence type="ECO:0000313" key="1">
    <source>
        <dbReference type="EMBL" id="ELR13956.1"/>
    </source>
</evidence>
<reference evidence="1 2" key="1">
    <citation type="journal article" date="2013" name="Genome Biol.">
        <title>Genome of Acanthamoeba castellanii highlights extensive lateral gene transfer and early evolution of tyrosine kinase signaling.</title>
        <authorList>
            <person name="Clarke M."/>
            <person name="Lohan A.J."/>
            <person name="Liu B."/>
            <person name="Lagkouvardos I."/>
            <person name="Roy S."/>
            <person name="Zafar N."/>
            <person name="Bertelli C."/>
            <person name="Schilde C."/>
            <person name="Kianianmomeni A."/>
            <person name="Burglin T.R."/>
            <person name="Frech C."/>
            <person name="Turcotte B."/>
            <person name="Kopec K.O."/>
            <person name="Synnott J.M."/>
            <person name="Choo C."/>
            <person name="Paponov I."/>
            <person name="Finkler A."/>
            <person name="Soon Heng Tan C."/>
            <person name="Hutchins A.P."/>
            <person name="Weinmeier T."/>
            <person name="Rattei T."/>
            <person name="Chu J.S."/>
            <person name="Gimenez G."/>
            <person name="Irimia M."/>
            <person name="Rigden D.J."/>
            <person name="Fitzpatrick D.A."/>
            <person name="Lorenzo-Morales J."/>
            <person name="Bateman A."/>
            <person name="Chiu C.H."/>
            <person name="Tang P."/>
            <person name="Hegemann P."/>
            <person name="Fromm H."/>
            <person name="Raoult D."/>
            <person name="Greub G."/>
            <person name="Miranda-Saavedra D."/>
            <person name="Chen N."/>
            <person name="Nash P."/>
            <person name="Ginger M.L."/>
            <person name="Horn M."/>
            <person name="Schaap P."/>
            <person name="Caler L."/>
            <person name="Loftus B."/>
        </authorList>
    </citation>
    <scope>NUCLEOTIDE SEQUENCE [LARGE SCALE GENOMIC DNA]</scope>
    <source>
        <strain evidence="1 2">Neff</strain>
    </source>
</reference>
<dbReference type="GeneID" id="14914622"/>
<dbReference type="KEGG" id="acan:ACA1_365040"/>
<evidence type="ECO:0008006" key="3">
    <source>
        <dbReference type="Google" id="ProtNLM"/>
    </source>
</evidence>
<dbReference type="EMBL" id="KB008073">
    <property type="protein sequence ID" value="ELR13956.1"/>
    <property type="molecule type" value="Genomic_DNA"/>
</dbReference>
<dbReference type="SUPFAM" id="SSF81383">
    <property type="entry name" value="F-box domain"/>
    <property type="match status" value="1"/>
</dbReference>
<keyword evidence="2" id="KW-1185">Reference proteome</keyword>
<name>L8GP93_ACACF</name>
<dbReference type="Proteomes" id="UP000011083">
    <property type="component" value="Unassembled WGS sequence"/>
</dbReference>
<dbReference type="RefSeq" id="XP_004335969.1">
    <property type="nucleotide sequence ID" value="XM_004335921.1"/>
</dbReference>